<dbReference type="Gene3D" id="3.30.40.10">
    <property type="entry name" value="Zinc/RING finger domain, C3HC4 (zinc finger)"/>
    <property type="match status" value="1"/>
</dbReference>
<evidence type="ECO:0000256" key="1">
    <source>
        <dbReference type="ARBA" id="ARBA00022723"/>
    </source>
</evidence>
<keyword evidence="8" id="KW-1185">Reference proteome</keyword>
<dbReference type="SMART" id="SM00184">
    <property type="entry name" value="RING"/>
    <property type="match status" value="1"/>
</dbReference>
<dbReference type="EMBL" id="JABCRI010000014">
    <property type="protein sequence ID" value="KAF8394333.1"/>
    <property type="molecule type" value="Genomic_DNA"/>
</dbReference>
<evidence type="ECO:0000256" key="4">
    <source>
        <dbReference type="PROSITE-ProRule" id="PRU00175"/>
    </source>
</evidence>
<dbReference type="PANTHER" id="PTHR46293:SF1">
    <property type="entry name" value="OS03G0632800 PROTEIN"/>
    <property type="match status" value="1"/>
</dbReference>
<feature type="region of interest" description="Disordered" evidence="5">
    <location>
        <begin position="147"/>
        <end position="197"/>
    </location>
</feature>
<feature type="compositionally biased region" description="Basic and acidic residues" evidence="5">
    <location>
        <begin position="147"/>
        <end position="162"/>
    </location>
</feature>
<dbReference type="PROSITE" id="PS00518">
    <property type="entry name" value="ZF_RING_1"/>
    <property type="match status" value="1"/>
</dbReference>
<evidence type="ECO:0000256" key="2">
    <source>
        <dbReference type="ARBA" id="ARBA00022771"/>
    </source>
</evidence>
<dbReference type="InterPro" id="IPR013083">
    <property type="entry name" value="Znf_RING/FYVE/PHD"/>
</dbReference>
<sequence>MMNQVVKVRRKKLEACMTCPLCNKLLNEATTISECLHTFCRRCIYEKLTDEEVDCCPICNIDLGCVPVEKLRPDHNLEDVRAKIFPFKRRKVKAPELVPSISLPVRRKERSLSSLVVSTPRVSTQSGLTGRRTKAVSRKAAVFRGSLEESIKKEEDPVEDHPGSSSSPETLNKIAQYKRQNSSTDEPSNHHITNKDTENGAAWAGKVDLWKPLNCLVEAANRTRPYKFNSQGSVAKPESLHLPDSELHVPKTKVKAHGHKLKVQDKNGITPSSLGLVKPRKLHGVGRKRAAASRKLGTSAQTVLDAMGVKRSRSSPIWFSLVASENQEGNAPLPQISARYLRIKDGNILVSFIHKYLVKKLDLTSETEVEITCQGQPVVATLQLHNLIDLWFRTVSTSKRGRASMGTSAKDFVMVLAYARRIQAP</sequence>
<dbReference type="Pfam" id="PF13923">
    <property type="entry name" value="zf-C3HC4_2"/>
    <property type="match status" value="1"/>
</dbReference>
<dbReference type="OrthoDB" id="1305878at2759"/>
<dbReference type="PANTHER" id="PTHR46293">
    <property type="entry name" value="E3 UBIQUITIN PROTEIN LIGASE DRIP1"/>
    <property type="match status" value="1"/>
</dbReference>
<dbReference type="Proteomes" id="UP000655225">
    <property type="component" value="Unassembled WGS sequence"/>
</dbReference>
<keyword evidence="1" id="KW-0479">Metal-binding</keyword>
<dbReference type="OMA" id="YCRRVQN"/>
<keyword evidence="3" id="KW-0862">Zinc</keyword>
<dbReference type="CDD" id="cd16525">
    <property type="entry name" value="RING-HC_PCGF"/>
    <property type="match status" value="1"/>
</dbReference>
<feature type="compositionally biased region" description="Basic and acidic residues" evidence="5">
    <location>
        <begin position="187"/>
        <end position="197"/>
    </location>
</feature>
<name>A0A835D8G2_TETSI</name>
<dbReference type="PROSITE" id="PS50089">
    <property type="entry name" value="ZF_RING_2"/>
    <property type="match status" value="1"/>
</dbReference>
<dbReference type="Gene3D" id="3.10.20.90">
    <property type="entry name" value="Phosphatidylinositol 3-kinase Catalytic Subunit, Chain A, domain 1"/>
    <property type="match status" value="1"/>
</dbReference>
<feature type="domain" description="RING-type" evidence="6">
    <location>
        <begin position="19"/>
        <end position="60"/>
    </location>
</feature>
<evidence type="ECO:0000256" key="3">
    <source>
        <dbReference type="ARBA" id="ARBA00022833"/>
    </source>
</evidence>
<reference evidence="7 8" key="1">
    <citation type="submission" date="2020-04" db="EMBL/GenBank/DDBJ databases">
        <title>Plant Genome Project.</title>
        <authorList>
            <person name="Zhang R.-G."/>
        </authorList>
    </citation>
    <scope>NUCLEOTIDE SEQUENCE [LARGE SCALE GENOMIC DNA]</scope>
    <source>
        <strain evidence="7">YNK0</strain>
        <tissue evidence="7">Leaf</tissue>
    </source>
</reference>
<accession>A0A835D8G2</accession>
<gene>
    <name evidence="7" type="ORF">HHK36_020541</name>
</gene>
<comment type="caution">
    <text evidence="7">The sequence shown here is derived from an EMBL/GenBank/DDBJ whole genome shotgun (WGS) entry which is preliminary data.</text>
</comment>
<evidence type="ECO:0000313" key="8">
    <source>
        <dbReference type="Proteomes" id="UP000655225"/>
    </source>
</evidence>
<evidence type="ECO:0000313" key="7">
    <source>
        <dbReference type="EMBL" id="KAF8394333.1"/>
    </source>
</evidence>
<dbReference type="InterPro" id="IPR044807">
    <property type="entry name" value="DRIP1-like"/>
</dbReference>
<evidence type="ECO:0000259" key="6">
    <source>
        <dbReference type="PROSITE" id="PS50089"/>
    </source>
</evidence>
<organism evidence="7 8">
    <name type="scientific">Tetracentron sinense</name>
    <name type="common">Spur-leaf</name>
    <dbReference type="NCBI Taxonomy" id="13715"/>
    <lineage>
        <taxon>Eukaryota</taxon>
        <taxon>Viridiplantae</taxon>
        <taxon>Streptophyta</taxon>
        <taxon>Embryophyta</taxon>
        <taxon>Tracheophyta</taxon>
        <taxon>Spermatophyta</taxon>
        <taxon>Magnoliopsida</taxon>
        <taxon>Trochodendrales</taxon>
        <taxon>Trochodendraceae</taxon>
        <taxon>Tetracentron</taxon>
    </lineage>
</organism>
<dbReference type="SUPFAM" id="SSF57850">
    <property type="entry name" value="RING/U-box"/>
    <property type="match status" value="1"/>
</dbReference>
<dbReference type="GO" id="GO:0008270">
    <property type="term" value="F:zinc ion binding"/>
    <property type="evidence" value="ECO:0007669"/>
    <property type="project" value="UniProtKB-KW"/>
</dbReference>
<dbReference type="GO" id="GO:0004842">
    <property type="term" value="F:ubiquitin-protein transferase activity"/>
    <property type="evidence" value="ECO:0007669"/>
    <property type="project" value="InterPro"/>
</dbReference>
<protein>
    <recommendedName>
        <fullName evidence="6">RING-type domain-containing protein</fullName>
    </recommendedName>
</protein>
<dbReference type="InterPro" id="IPR001841">
    <property type="entry name" value="Znf_RING"/>
</dbReference>
<dbReference type="InterPro" id="IPR017907">
    <property type="entry name" value="Znf_RING_CS"/>
</dbReference>
<dbReference type="AlphaFoldDB" id="A0A835D8G2"/>
<evidence type="ECO:0000256" key="5">
    <source>
        <dbReference type="SAM" id="MobiDB-lite"/>
    </source>
</evidence>
<proteinExistence type="predicted"/>
<keyword evidence="2 4" id="KW-0863">Zinc-finger</keyword>